<dbReference type="InterPro" id="IPR050654">
    <property type="entry name" value="AChE-related_enzymes"/>
</dbReference>
<dbReference type="Pfam" id="PF00135">
    <property type="entry name" value="COesterase"/>
    <property type="match status" value="1"/>
</dbReference>
<reference evidence="5 6" key="1">
    <citation type="submission" date="2023-05" db="EMBL/GenBank/DDBJ databases">
        <title>B98-5 Cell Line De Novo Hybrid Assembly: An Optical Mapping Approach.</title>
        <authorList>
            <person name="Kananen K."/>
            <person name="Auerbach J.A."/>
            <person name="Kautto E."/>
            <person name="Blachly J.S."/>
        </authorList>
    </citation>
    <scope>NUCLEOTIDE SEQUENCE [LARGE SCALE GENOMIC DNA]</scope>
    <source>
        <strain evidence="5">B95-8</strain>
        <tissue evidence="5">Cell line</tissue>
    </source>
</reference>
<dbReference type="EMBL" id="JASSZA010000021">
    <property type="protein sequence ID" value="KAK2085232.1"/>
    <property type="molecule type" value="Genomic_DNA"/>
</dbReference>
<evidence type="ECO:0000256" key="1">
    <source>
        <dbReference type="ARBA" id="ARBA00005964"/>
    </source>
</evidence>
<dbReference type="PANTHER" id="PTHR43918">
    <property type="entry name" value="ACETYLCHOLINESTERASE"/>
    <property type="match status" value="1"/>
</dbReference>
<evidence type="ECO:0000256" key="3">
    <source>
        <dbReference type="ARBA" id="ARBA00022801"/>
    </source>
</evidence>
<evidence type="ECO:0000313" key="5">
    <source>
        <dbReference type="EMBL" id="KAK2085232.1"/>
    </source>
</evidence>
<dbReference type="Proteomes" id="UP001266305">
    <property type="component" value="Unassembled WGS sequence"/>
</dbReference>
<sequence>MKFPLNRQVMRKETIARMLWSTRTLLVRSPADRGAQPKTPGGLSLDPSHWWAHLWPSWHPGLNRYGLPTQNITKEQIPLVVEEYMDNINEHDWKMLRNRMMDIVEDAAFVYATLKTAHYHRDASLPVYLYEFERYACGMIVKPRTDGADHGDEMYFLFGGPFATGAKAPPDTPTGCPVPYLFVQTHPSISWPQGAAPQFLMWDALPNESLLLQRQQQQQE</sequence>
<dbReference type="InterPro" id="IPR029058">
    <property type="entry name" value="AB_hydrolase_fold"/>
</dbReference>
<dbReference type="PANTHER" id="PTHR43918:SF4">
    <property type="entry name" value="CARBOXYLIC ESTER HYDROLASE"/>
    <property type="match status" value="1"/>
</dbReference>
<comment type="caution">
    <text evidence="5">The sequence shown here is derived from an EMBL/GenBank/DDBJ whole genome shotgun (WGS) entry which is preliminary data.</text>
</comment>
<dbReference type="SUPFAM" id="SSF53474">
    <property type="entry name" value="alpha/beta-Hydrolases"/>
    <property type="match status" value="1"/>
</dbReference>
<gene>
    <name evidence="5" type="primary">CES4A_1</name>
    <name evidence="5" type="ORF">P7K49_036532</name>
</gene>
<dbReference type="InterPro" id="IPR002018">
    <property type="entry name" value="CarbesteraseB"/>
</dbReference>
<keyword evidence="6" id="KW-1185">Reference proteome</keyword>
<name>A0ABQ9TKE0_SAGOE</name>
<comment type="similarity">
    <text evidence="1">Belongs to the type-B carboxylesterase/lipase family.</text>
</comment>
<keyword evidence="2" id="KW-0719">Serine esterase</keyword>
<keyword evidence="3" id="KW-0378">Hydrolase</keyword>
<evidence type="ECO:0000259" key="4">
    <source>
        <dbReference type="Pfam" id="PF00135"/>
    </source>
</evidence>
<dbReference type="Gene3D" id="3.40.50.1820">
    <property type="entry name" value="alpha/beta hydrolase"/>
    <property type="match status" value="1"/>
</dbReference>
<proteinExistence type="inferred from homology"/>
<evidence type="ECO:0000313" key="6">
    <source>
        <dbReference type="Proteomes" id="UP001266305"/>
    </source>
</evidence>
<organism evidence="5 6">
    <name type="scientific">Saguinus oedipus</name>
    <name type="common">Cotton-top tamarin</name>
    <name type="synonym">Oedipomidas oedipus</name>
    <dbReference type="NCBI Taxonomy" id="9490"/>
    <lineage>
        <taxon>Eukaryota</taxon>
        <taxon>Metazoa</taxon>
        <taxon>Chordata</taxon>
        <taxon>Craniata</taxon>
        <taxon>Vertebrata</taxon>
        <taxon>Euteleostomi</taxon>
        <taxon>Mammalia</taxon>
        <taxon>Eutheria</taxon>
        <taxon>Euarchontoglires</taxon>
        <taxon>Primates</taxon>
        <taxon>Haplorrhini</taxon>
        <taxon>Platyrrhini</taxon>
        <taxon>Cebidae</taxon>
        <taxon>Callitrichinae</taxon>
        <taxon>Saguinus</taxon>
    </lineage>
</organism>
<accession>A0ABQ9TKE0</accession>
<protein>
    <submittedName>
        <fullName evidence="5">Carboxylesterase 4A</fullName>
    </submittedName>
</protein>
<feature type="domain" description="Carboxylesterase type B" evidence="4">
    <location>
        <begin position="78"/>
        <end position="166"/>
    </location>
</feature>
<evidence type="ECO:0000256" key="2">
    <source>
        <dbReference type="ARBA" id="ARBA00022487"/>
    </source>
</evidence>